<dbReference type="InterPro" id="IPR002938">
    <property type="entry name" value="FAD-bd"/>
</dbReference>
<organism evidence="2">
    <name type="scientific">marine sediment metagenome</name>
    <dbReference type="NCBI Taxonomy" id="412755"/>
    <lineage>
        <taxon>unclassified sequences</taxon>
        <taxon>metagenomes</taxon>
        <taxon>ecological metagenomes</taxon>
    </lineage>
</organism>
<feature type="non-terminal residue" evidence="2">
    <location>
        <position position="240"/>
    </location>
</feature>
<comment type="caution">
    <text evidence="2">The sequence shown here is derived from an EMBL/GenBank/DDBJ whole genome shotgun (WGS) entry which is preliminary data.</text>
</comment>
<reference evidence="2" key="1">
    <citation type="journal article" date="2014" name="Front. Microbiol.">
        <title>High frequency of phylogenetically diverse reductive dehalogenase-homologous genes in deep subseafloor sedimentary metagenomes.</title>
        <authorList>
            <person name="Kawai M."/>
            <person name="Futagami T."/>
            <person name="Toyoda A."/>
            <person name="Takaki Y."/>
            <person name="Nishi S."/>
            <person name="Hori S."/>
            <person name="Arai W."/>
            <person name="Tsubouchi T."/>
            <person name="Morono Y."/>
            <person name="Uchiyama I."/>
            <person name="Ito T."/>
            <person name="Fujiyama A."/>
            <person name="Inagaki F."/>
            <person name="Takami H."/>
        </authorList>
    </citation>
    <scope>NUCLEOTIDE SEQUENCE</scope>
    <source>
        <strain evidence="2">Expedition CK06-06</strain>
    </source>
</reference>
<gene>
    <name evidence="2" type="ORF">S03H2_41704</name>
</gene>
<dbReference type="PANTHER" id="PTHR42685">
    <property type="entry name" value="GERANYLGERANYL DIPHOSPHATE REDUCTASE"/>
    <property type="match status" value="1"/>
</dbReference>
<dbReference type="InterPro" id="IPR050407">
    <property type="entry name" value="Geranylgeranyl_reductase"/>
</dbReference>
<dbReference type="GO" id="GO:0071949">
    <property type="term" value="F:FAD binding"/>
    <property type="evidence" value="ECO:0007669"/>
    <property type="project" value="InterPro"/>
</dbReference>
<sequence>MYNRCWTAGSTSAYYLAQKGFRPLVLEKKEFPRDKIGGDAFTQRTHVHLERMGVMQKLIEENKGRWTAQGGLISPSGITYTGDSHAETNVHLVIAVKRKIMDEMLIRAAVKAGSDLVENYSVKTVEFDKNKGYWVIKSKQAEQEVYYARIIVIADGSSSTIARSLGIIKDPPQAVCSRSYIKAGTYDFNQDGLCIYPMKLVPGYCAFLREADDDVVFCCYIIPFGDNKTENLYKLHHELI</sequence>
<dbReference type="SUPFAM" id="SSF51905">
    <property type="entry name" value="FAD/NAD(P)-binding domain"/>
    <property type="match status" value="1"/>
</dbReference>
<dbReference type="InterPro" id="IPR036188">
    <property type="entry name" value="FAD/NAD-bd_sf"/>
</dbReference>
<proteinExistence type="predicted"/>
<name>X1JQM7_9ZZZZ</name>
<feature type="domain" description="FAD-binding" evidence="1">
    <location>
        <begin position="8"/>
        <end position="167"/>
    </location>
</feature>
<evidence type="ECO:0000313" key="2">
    <source>
        <dbReference type="EMBL" id="GAH72103.1"/>
    </source>
</evidence>
<protein>
    <recommendedName>
        <fullName evidence="1">FAD-binding domain-containing protein</fullName>
    </recommendedName>
</protein>
<accession>X1JQM7</accession>
<dbReference type="EMBL" id="BARU01025921">
    <property type="protein sequence ID" value="GAH72103.1"/>
    <property type="molecule type" value="Genomic_DNA"/>
</dbReference>
<dbReference type="PANTHER" id="PTHR42685:SF22">
    <property type="entry name" value="CONDITIONED MEDIUM FACTOR RECEPTOR 1"/>
    <property type="match status" value="1"/>
</dbReference>
<evidence type="ECO:0000259" key="1">
    <source>
        <dbReference type="Pfam" id="PF01494"/>
    </source>
</evidence>
<dbReference type="Gene3D" id="3.50.50.60">
    <property type="entry name" value="FAD/NAD(P)-binding domain"/>
    <property type="match status" value="1"/>
</dbReference>
<dbReference type="Pfam" id="PF01494">
    <property type="entry name" value="FAD_binding_3"/>
    <property type="match status" value="1"/>
</dbReference>
<dbReference type="AlphaFoldDB" id="X1JQM7"/>